<accession>A0A9N9HZT0</accession>
<feature type="compositionally biased region" description="Basic and acidic residues" evidence="1">
    <location>
        <begin position="46"/>
        <end position="60"/>
    </location>
</feature>
<evidence type="ECO:0000313" key="3">
    <source>
        <dbReference type="Proteomes" id="UP000789396"/>
    </source>
</evidence>
<dbReference type="EMBL" id="CAJVPZ010023063">
    <property type="protein sequence ID" value="CAG8714185.1"/>
    <property type="molecule type" value="Genomic_DNA"/>
</dbReference>
<dbReference type="AlphaFoldDB" id="A0A9N9HZT0"/>
<reference evidence="2" key="1">
    <citation type="submission" date="2021-06" db="EMBL/GenBank/DDBJ databases">
        <authorList>
            <person name="Kallberg Y."/>
            <person name="Tangrot J."/>
            <person name="Rosling A."/>
        </authorList>
    </citation>
    <scope>NUCLEOTIDE SEQUENCE</scope>
    <source>
        <strain evidence="2">IN212</strain>
    </source>
</reference>
<sequence length="143" mass="16081">PQVSANSIIDVTNIQSNPRSVATYEDCKTEDIYYDDSGDNNDEPVNEVKENPVKEQDKDQEELRELIISNKSFMSINATLISTVEDQSNKIASLTSFESIIASKQQQLDHIIKIEELLRVMSNEISEQETDIKSLKSQIGEAS</sequence>
<evidence type="ECO:0000256" key="1">
    <source>
        <dbReference type="SAM" id="MobiDB-lite"/>
    </source>
</evidence>
<feature type="region of interest" description="Disordered" evidence="1">
    <location>
        <begin position="30"/>
        <end position="60"/>
    </location>
</feature>
<evidence type="ECO:0000313" key="2">
    <source>
        <dbReference type="EMBL" id="CAG8714185.1"/>
    </source>
</evidence>
<protein>
    <submittedName>
        <fullName evidence="2">8133_t:CDS:1</fullName>
    </submittedName>
</protein>
<feature type="non-terminal residue" evidence="2">
    <location>
        <position position="143"/>
    </location>
</feature>
<feature type="compositionally biased region" description="Acidic residues" evidence="1">
    <location>
        <begin position="32"/>
        <end position="45"/>
    </location>
</feature>
<gene>
    <name evidence="2" type="ORF">RFULGI_LOCUS11043</name>
</gene>
<organism evidence="2 3">
    <name type="scientific">Racocetra fulgida</name>
    <dbReference type="NCBI Taxonomy" id="60492"/>
    <lineage>
        <taxon>Eukaryota</taxon>
        <taxon>Fungi</taxon>
        <taxon>Fungi incertae sedis</taxon>
        <taxon>Mucoromycota</taxon>
        <taxon>Glomeromycotina</taxon>
        <taxon>Glomeromycetes</taxon>
        <taxon>Diversisporales</taxon>
        <taxon>Gigasporaceae</taxon>
        <taxon>Racocetra</taxon>
    </lineage>
</organism>
<dbReference type="Proteomes" id="UP000789396">
    <property type="component" value="Unassembled WGS sequence"/>
</dbReference>
<proteinExistence type="predicted"/>
<dbReference type="OrthoDB" id="2555519at2759"/>
<keyword evidence="3" id="KW-1185">Reference proteome</keyword>
<name>A0A9N9HZT0_9GLOM</name>
<comment type="caution">
    <text evidence="2">The sequence shown here is derived from an EMBL/GenBank/DDBJ whole genome shotgun (WGS) entry which is preliminary data.</text>
</comment>